<accession>A0AAV1U9M2</accession>
<dbReference type="EMBL" id="CAKLBY020000160">
    <property type="protein sequence ID" value="CAK7930060.1"/>
    <property type="molecule type" value="Genomic_DNA"/>
</dbReference>
<proteinExistence type="predicted"/>
<dbReference type="GO" id="GO:0003676">
    <property type="term" value="F:nucleic acid binding"/>
    <property type="evidence" value="ECO:0007669"/>
    <property type="project" value="InterPro"/>
</dbReference>
<dbReference type="PANTHER" id="PTHR37984:SF5">
    <property type="entry name" value="PROTEIN NYNRIN-LIKE"/>
    <property type="match status" value="1"/>
</dbReference>
<dbReference type="InterPro" id="IPR012337">
    <property type="entry name" value="RNaseH-like_sf"/>
</dbReference>
<evidence type="ECO:0000313" key="2">
    <source>
        <dbReference type="EMBL" id="CAK7930060.1"/>
    </source>
</evidence>
<comment type="caution">
    <text evidence="2">The sequence shown here is derived from an EMBL/GenBank/DDBJ whole genome shotgun (WGS) entry which is preliminary data.</text>
</comment>
<dbReference type="PROSITE" id="PS50994">
    <property type="entry name" value="INTEGRASE"/>
    <property type="match status" value="1"/>
</dbReference>
<dbReference type="Gene3D" id="3.30.420.10">
    <property type="entry name" value="Ribonuclease H-like superfamily/Ribonuclease H"/>
    <property type="match status" value="1"/>
</dbReference>
<evidence type="ECO:0000313" key="3">
    <source>
        <dbReference type="Proteomes" id="UP001162060"/>
    </source>
</evidence>
<dbReference type="InterPro" id="IPR001584">
    <property type="entry name" value="Integrase_cat-core"/>
</dbReference>
<name>A0AAV1U9M2_9STRA</name>
<dbReference type="SUPFAM" id="SSF53098">
    <property type="entry name" value="Ribonuclease H-like"/>
    <property type="match status" value="1"/>
</dbReference>
<dbReference type="GO" id="GO:0015074">
    <property type="term" value="P:DNA integration"/>
    <property type="evidence" value="ECO:0007669"/>
    <property type="project" value="InterPro"/>
</dbReference>
<feature type="domain" description="Integrase catalytic" evidence="1">
    <location>
        <begin position="5"/>
        <end position="170"/>
    </location>
</feature>
<dbReference type="InterPro" id="IPR050951">
    <property type="entry name" value="Retrovirus_Pol_polyprotein"/>
</dbReference>
<dbReference type="Proteomes" id="UP001162060">
    <property type="component" value="Unassembled WGS sequence"/>
</dbReference>
<evidence type="ECO:0000259" key="1">
    <source>
        <dbReference type="PROSITE" id="PS50994"/>
    </source>
</evidence>
<dbReference type="AlphaFoldDB" id="A0AAV1U9M2"/>
<sequence length="194" mass="21314">MRAPLASLPVPSGCWESMSMDFVFGLPKDSEGNTGIVVFVDRLRKMAHLAAVPDSIDAEGTAKLFIDRVFRQHGLPVAIISDRDPRFTGKFWKSIFKVLGTRLDMSTADHPQTDGQTERVNRVINDILRSVCADTPRRWSSMLPVVEFALNNAVHASTGFTPFYINGLTHPRVPLTLSLRESGLGGGRGCRSAC</sequence>
<dbReference type="InterPro" id="IPR036397">
    <property type="entry name" value="RNaseH_sf"/>
</dbReference>
<protein>
    <recommendedName>
        <fullName evidence="1">Integrase catalytic domain-containing protein</fullName>
    </recommendedName>
</protein>
<reference evidence="2" key="1">
    <citation type="submission" date="2024-01" db="EMBL/GenBank/DDBJ databases">
        <authorList>
            <person name="Webb A."/>
        </authorList>
    </citation>
    <scope>NUCLEOTIDE SEQUENCE</scope>
    <source>
        <strain evidence="2">Pm1</strain>
    </source>
</reference>
<organism evidence="2 3">
    <name type="scientific">Peronospora matthiolae</name>
    <dbReference type="NCBI Taxonomy" id="2874970"/>
    <lineage>
        <taxon>Eukaryota</taxon>
        <taxon>Sar</taxon>
        <taxon>Stramenopiles</taxon>
        <taxon>Oomycota</taxon>
        <taxon>Peronosporomycetes</taxon>
        <taxon>Peronosporales</taxon>
        <taxon>Peronosporaceae</taxon>
        <taxon>Peronospora</taxon>
    </lineage>
</organism>
<dbReference type="PANTHER" id="PTHR37984">
    <property type="entry name" value="PROTEIN CBG26694"/>
    <property type="match status" value="1"/>
</dbReference>
<gene>
    <name evidence="2" type="ORF">PM001_LOCUS15210</name>
</gene>